<dbReference type="InterPro" id="IPR055869">
    <property type="entry name" value="DUF7446"/>
</dbReference>
<sequence>MAKINWDKWGIFLSPLHDTIYLAHISKRHGKIVEADDKKDITSEFWGVLIALLKRNENEVILYENDVPKYRIVLEELEERDGRE</sequence>
<dbReference type="GeneID" id="41609217"/>
<accession>A0A5C0SJU9</accession>
<dbReference type="Proteomes" id="UP000322631">
    <property type="component" value="Chromosome"/>
</dbReference>
<dbReference type="EMBL" id="CP041932">
    <property type="protein sequence ID" value="QEK14591.1"/>
    <property type="molecule type" value="Genomic_DNA"/>
</dbReference>
<name>A0A5C0SJU9_9EURY</name>
<organism evidence="1 2">
    <name type="scientific">Thermococcus aciditolerans</name>
    <dbReference type="NCBI Taxonomy" id="2598455"/>
    <lineage>
        <taxon>Archaea</taxon>
        <taxon>Methanobacteriati</taxon>
        <taxon>Methanobacteriota</taxon>
        <taxon>Thermococci</taxon>
        <taxon>Thermococcales</taxon>
        <taxon>Thermococcaceae</taxon>
        <taxon>Thermococcus</taxon>
    </lineage>
</organism>
<dbReference type="RefSeq" id="WP_148882623.1">
    <property type="nucleotide sequence ID" value="NZ_CP041932.1"/>
</dbReference>
<gene>
    <name evidence="1" type="ORF">FPV09_05140</name>
</gene>
<evidence type="ECO:0000313" key="2">
    <source>
        <dbReference type="Proteomes" id="UP000322631"/>
    </source>
</evidence>
<protein>
    <submittedName>
        <fullName evidence="1">Uncharacterized protein</fullName>
    </submittedName>
</protein>
<proteinExistence type="predicted"/>
<keyword evidence="2" id="KW-1185">Reference proteome</keyword>
<dbReference type="KEGG" id="them:FPV09_05140"/>
<evidence type="ECO:0000313" key="1">
    <source>
        <dbReference type="EMBL" id="QEK14591.1"/>
    </source>
</evidence>
<dbReference type="AlphaFoldDB" id="A0A5C0SJU9"/>
<reference evidence="1 2" key="1">
    <citation type="submission" date="2019-07" db="EMBL/GenBank/DDBJ databases">
        <title>Complete genome of Thermococcus acidophilus.</title>
        <authorList>
            <person name="Li X."/>
        </authorList>
    </citation>
    <scope>NUCLEOTIDE SEQUENCE [LARGE SCALE GENOMIC DNA]</scope>
    <source>
        <strain evidence="1 2">SY113</strain>
    </source>
</reference>
<dbReference type="Pfam" id="PF24233">
    <property type="entry name" value="DUF7446"/>
    <property type="match status" value="1"/>
</dbReference>